<dbReference type="PANTHER" id="PTHR34265">
    <property type="entry name" value="TYPE III PANTOTHENATE KINASE"/>
    <property type="match status" value="1"/>
</dbReference>
<comment type="caution">
    <text evidence="17">The sequence shown here is derived from an EMBL/GenBank/DDBJ whole genome shotgun (WGS) entry which is preliminary data.</text>
</comment>
<dbReference type="HAMAP" id="MF_01274">
    <property type="entry name" value="Pantothen_kinase_3"/>
    <property type="match status" value="1"/>
</dbReference>
<evidence type="ECO:0000256" key="2">
    <source>
        <dbReference type="ARBA" id="ARBA00001958"/>
    </source>
</evidence>
<evidence type="ECO:0000256" key="8">
    <source>
        <dbReference type="ARBA" id="ARBA00022679"/>
    </source>
</evidence>
<dbReference type="GO" id="GO:0005524">
    <property type="term" value="F:ATP binding"/>
    <property type="evidence" value="ECO:0007669"/>
    <property type="project" value="UniProtKB-UniRule"/>
</dbReference>
<comment type="cofactor">
    <cofactor evidence="16">
        <name>NH4(+)</name>
        <dbReference type="ChEBI" id="CHEBI:28938"/>
    </cofactor>
    <cofactor evidence="16">
        <name>K(+)</name>
        <dbReference type="ChEBI" id="CHEBI:29103"/>
    </cofactor>
    <text evidence="16">A monovalent cation. Ammonium or potassium.</text>
</comment>
<keyword evidence="10 16" id="KW-0418">Kinase</keyword>
<evidence type="ECO:0000313" key="18">
    <source>
        <dbReference type="Proteomes" id="UP000823597"/>
    </source>
</evidence>
<evidence type="ECO:0000256" key="16">
    <source>
        <dbReference type="HAMAP-Rule" id="MF_01274"/>
    </source>
</evidence>
<proteinExistence type="inferred from homology"/>
<evidence type="ECO:0000256" key="10">
    <source>
        <dbReference type="ARBA" id="ARBA00022777"/>
    </source>
</evidence>
<feature type="binding site" evidence="16">
    <location>
        <begin position="7"/>
        <end position="14"/>
    </location>
    <ligand>
        <name>ATP</name>
        <dbReference type="ChEBI" id="CHEBI:30616"/>
    </ligand>
</feature>
<keyword evidence="13 16" id="KW-0173">Coenzyme A biosynthesis</keyword>
<dbReference type="GO" id="GO:0046872">
    <property type="term" value="F:metal ion binding"/>
    <property type="evidence" value="ECO:0007669"/>
    <property type="project" value="UniProtKB-KW"/>
</dbReference>
<evidence type="ECO:0000256" key="6">
    <source>
        <dbReference type="ARBA" id="ARBA00012102"/>
    </source>
</evidence>
<dbReference type="Pfam" id="PF03309">
    <property type="entry name" value="Pan_kinase"/>
    <property type="match status" value="1"/>
</dbReference>
<sequence>MSNLVIDIGYSSLKAAWADGDVLGKCFRYQGERAAGFIKDITSGQKASTIVVSSSRKTDGELYEELSRNCSKLIVLKENDGIISSVTSGTGGITTDRAAAIIAARHLFKGRPVTVFDFGSIISVDFTDRNGKYIGGNLSLGLRTRYKALNRYSNTLPLIGNGSFSDGIGTSIETSIHSGVNSGIIFEIEGYLRKYPENEVVFTGGDAIYFADKIKTPIFVVCNLVLMGLALLANDYGLNEIV</sequence>
<keyword evidence="8 16" id="KW-0808">Transferase</keyword>
<dbReference type="AlphaFoldDB" id="A0A9D9NAA5"/>
<evidence type="ECO:0000256" key="13">
    <source>
        <dbReference type="ARBA" id="ARBA00022993"/>
    </source>
</evidence>
<dbReference type="EC" id="2.7.1.33" evidence="6 16"/>
<dbReference type="GO" id="GO:0005737">
    <property type="term" value="C:cytoplasm"/>
    <property type="evidence" value="ECO:0007669"/>
    <property type="project" value="UniProtKB-SubCell"/>
</dbReference>
<evidence type="ECO:0000256" key="15">
    <source>
        <dbReference type="ARBA" id="ARBA00040883"/>
    </source>
</evidence>
<keyword evidence="7 16" id="KW-0963">Cytoplasm</keyword>
<protein>
    <recommendedName>
        <fullName evidence="15 16">Type III pantothenate kinase</fullName>
        <ecNumber evidence="6 16">2.7.1.33</ecNumber>
    </recommendedName>
    <alternativeName>
        <fullName evidence="16">PanK-III</fullName>
    </alternativeName>
    <alternativeName>
        <fullName evidence="16">Pantothenic acid kinase</fullName>
    </alternativeName>
</protein>
<dbReference type="SUPFAM" id="SSF53067">
    <property type="entry name" value="Actin-like ATPase domain"/>
    <property type="match status" value="1"/>
</dbReference>
<accession>A0A9D9NAA5</accession>
<dbReference type="NCBIfam" id="TIGR00671">
    <property type="entry name" value="baf"/>
    <property type="match status" value="1"/>
</dbReference>
<evidence type="ECO:0000256" key="4">
    <source>
        <dbReference type="ARBA" id="ARBA00005225"/>
    </source>
</evidence>
<organism evidence="17 18">
    <name type="scientific">Candidatus Merdivivens pullistercoris</name>
    <dbReference type="NCBI Taxonomy" id="2840873"/>
    <lineage>
        <taxon>Bacteria</taxon>
        <taxon>Pseudomonadati</taxon>
        <taxon>Bacteroidota</taxon>
        <taxon>Bacteroidia</taxon>
        <taxon>Bacteroidales</taxon>
        <taxon>Muribaculaceae</taxon>
        <taxon>Muribaculaceae incertae sedis</taxon>
        <taxon>Candidatus Merdivivens</taxon>
    </lineage>
</organism>
<evidence type="ECO:0000256" key="14">
    <source>
        <dbReference type="ARBA" id="ARBA00038036"/>
    </source>
</evidence>
<dbReference type="EMBL" id="JADIME010000084">
    <property type="protein sequence ID" value="MBO8465904.1"/>
    <property type="molecule type" value="Genomic_DNA"/>
</dbReference>
<evidence type="ECO:0000256" key="1">
    <source>
        <dbReference type="ARBA" id="ARBA00001206"/>
    </source>
</evidence>
<comment type="catalytic activity">
    <reaction evidence="1 16">
        <text>(R)-pantothenate + ATP = (R)-4'-phosphopantothenate + ADP + H(+)</text>
        <dbReference type="Rhea" id="RHEA:16373"/>
        <dbReference type="ChEBI" id="CHEBI:10986"/>
        <dbReference type="ChEBI" id="CHEBI:15378"/>
        <dbReference type="ChEBI" id="CHEBI:29032"/>
        <dbReference type="ChEBI" id="CHEBI:30616"/>
        <dbReference type="ChEBI" id="CHEBI:456216"/>
        <dbReference type="EC" id="2.7.1.33"/>
    </reaction>
</comment>
<comment type="caution">
    <text evidence="16">Lacks conserved residue(s) required for the propagation of feature annotation.</text>
</comment>
<evidence type="ECO:0000256" key="9">
    <source>
        <dbReference type="ARBA" id="ARBA00022741"/>
    </source>
</evidence>
<dbReference type="InterPro" id="IPR004619">
    <property type="entry name" value="Type_III_PanK"/>
</dbReference>
<keyword evidence="16" id="KW-0479">Metal-binding</keyword>
<comment type="cofactor">
    <cofactor evidence="2">
        <name>K(+)</name>
        <dbReference type="ChEBI" id="CHEBI:29103"/>
    </cofactor>
</comment>
<comment type="pathway">
    <text evidence="4 16">Cofactor biosynthesis; coenzyme A biosynthesis; CoA from (R)-pantothenate: step 1/5.</text>
</comment>
<dbReference type="GO" id="GO:0015937">
    <property type="term" value="P:coenzyme A biosynthetic process"/>
    <property type="evidence" value="ECO:0007669"/>
    <property type="project" value="UniProtKB-UniRule"/>
</dbReference>
<comment type="subunit">
    <text evidence="5 16">Homodimer.</text>
</comment>
<comment type="subcellular location">
    <subcellularLocation>
        <location evidence="3 16">Cytoplasm</location>
    </subcellularLocation>
</comment>
<dbReference type="GO" id="GO:0004594">
    <property type="term" value="F:pantothenate kinase activity"/>
    <property type="evidence" value="ECO:0007669"/>
    <property type="project" value="UniProtKB-UniRule"/>
</dbReference>
<dbReference type="PANTHER" id="PTHR34265:SF1">
    <property type="entry name" value="TYPE III PANTOTHENATE KINASE"/>
    <property type="match status" value="1"/>
</dbReference>
<keyword evidence="11 16" id="KW-0067">ATP-binding</keyword>
<dbReference type="Proteomes" id="UP000823597">
    <property type="component" value="Unassembled WGS sequence"/>
</dbReference>
<name>A0A9D9NAA5_9BACT</name>
<feature type="binding site" evidence="16">
    <location>
        <position position="120"/>
    </location>
    <ligand>
        <name>ATP</name>
        <dbReference type="ChEBI" id="CHEBI:30616"/>
    </ligand>
</feature>
<evidence type="ECO:0000256" key="5">
    <source>
        <dbReference type="ARBA" id="ARBA00011738"/>
    </source>
</evidence>
<dbReference type="Gene3D" id="3.30.420.40">
    <property type="match status" value="1"/>
</dbReference>
<evidence type="ECO:0000313" key="17">
    <source>
        <dbReference type="EMBL" id="MBO8465904.1"/>
    </source>
</evidence>
<dbReference type="InterPro" id="IPR043129">
    <property type="entry name" value="ATPase_NBD"/>
</dbReference>
<keyword evidence="9 16" id="KW-0547">Nucleotide-binding</keyword>
<reference evidence="17" key="2">
    <citation type="journal article" date="2021" name="PeerJ">
        <title>Extensive microbial diversity within the chicken gut microbiome revealed by metagenomics and culture.</title>
        <authorList>
            <person name="Gilroy R."/>
            <person name="Ravi A."/>
            <person name="Getino M."/>
            <person name="Pursley I."/>
            <person name="Horton D.L."/>
            <person name="Alikhan N.F."/>
            <person name="Baker D."/>
            <person name="Gharbi K."/>
            <person name="Hall N."/>
            <person name="Watson M."/>
            <person name="Adriaenssens E.M."/>
            <person name="Foster-Nyarko E."/>
            <person name="Jarju S."/>
            <person name="Secka A."/>
            <person name="Antonio M."/>
            <person name="Oren A."/>
            <person name="Chaudhuri R.R."/>
            <person name="La Ragione R."/>
            <person name="Hildebrand F."/>
            <person name="Pallen M.J."/>
        </authorList>
    </citation>
    <scope>NUCLEOTIDE SEQUENCE</scope>
    <source>
        <strain evidence="17">10037</strain>
    </source>
</reference>
<evidence type="ECO:0000256" key="3">
    <source>
        <dbReference type="ARBA" id="ARBA00004496"/>
    </source>
</evidence>
<feature type="active site" description="Proton acceptor" evidence="16">
    <location>
        <position position="96"/>
    </location>
</feature>
<reference evidence="17" key="1">
    <citation type="submission" date="2020-10" db="EMBL/GenBank/DDBJ databases">
        <authorList>
            <person name="Gilroy R."/>
        </authorList>
    </citation>
    <scope>NUCLEOTIDE SEQUENCE</scope>
    <source>
        <strain evidence="17">10037</strain>
    </source>
</reference>
<keyword evidence="12 16" id="KW-0630">Potassium</keyword>
<comment type="similarity">
    <text evidence="14 16">Belongs to the type III pantothenate kinase family.</text>
</comment>
<evidence type="ECO:0000256" key="7">
    <source>
        <dbReference type="ARBA" id="ARBA00022490"/>
    </source>
</evidence>
<feature type="binding site" evidence="16">
    <location>
        <position position="117"/>
    </location>
    <ligand>
        <name>K(+)</name>
        <dbReference type="ChEBI" id="CHEBI:29103"/>
    </ligand>
</feature>
<comment type="function">
    <text evidence="16">Catalyzes the phosphorylation of pantothenate (Pan), the first step in CoA biosynthesis.</text>
</comment>
<evidence type="ECO:0000256" key="12">
    <source>
        <dbReference type="ARBA" id="ARBA00022958"/>
    </source>
</evidence>
<evidence type="ECO:0000256" key="11">
    <source>
        <dbReference type="ARBA" id="ARBA00022840"/>
    </source>
</evidence>
<gene>
    <name evidence="16" type="primary">coaX</name>
    <name evidence="17" type="ORF">IAB93_07925</name>
</gene>